<dbReference type="AntiFam" id="ANF00275">
    <property type="entry name" value="Spurious translation from rRNA (DUF6467)"/>
</dbReference>
<evidence type="ECO:0000313" key="7">
    <source>
        <dbReference type="EMBL" id="KAD3640919.1"/>
    </source>
</evidence>
<evidence type="ECO:0000256" key="4">
    <source>
        <dbReference type="ARBA" id="ARBA00022528"/>
    </source>
</evidence>
<dbReference type="AlphaFoldDB" id="A0A5N6MLP8"/>
<dbReference type="InterPro" id="IPR022546">
    <property type="entry name" value="Uncharacterised_Ycf68"/>
</dbReference>
<keyword evidence="8" id="KW-1185">Reference proteome</keyword>
<protein>
    <recommendedName>
        <fullName evidence="3">Uncharacterized protein ycf68</fullName>
    </recommendedName>
</protein>
<comment type="similarity">
    <text evidence="2">Belongs to the ycf68 family.</text>
</comment>
<keyword evidence="4" id="KW-0150">Chloroplast</keyword>
<dbReference type="Proteomes" id="UP000326396">
    <property type="component" value="Linkage Group LG5"/>
</dbReference>
<reference evidence="7 8" key="1">
    <citation type="submission" date="2019-05" db="EMBL/GenBank/DDBJ databases">
        <title>Mikania micrantha, genome provides insights into the molecular mechanism of rapid growth.</title>
        <authorList>
            <person name="Liu B."/>
        </authorList>
    </citation>
    <scope>NUCLEOTIDE SEQUENCE [LARGE SCALE GENOMIC DNA]</scope>
    <source>
        <strain evidence="7">NLD-2019</strain>
        <tissue evidence="7">Leaf</tissue>
    </source>
</reference>
<evidence type="ECO:0000256" key="1">
    <source>
        <dbReference type="ARBA" id="ARBA00004229"/>
    </source>
</evidence>
<dbReference type="GO" id="GO:0009507">
    <property type="term" value="C:chloroplast"/>
    <property type="evidence" value="ECO:0007669"/>
    <property type="project" value="UniProtKB-SubCell"/>
</dbReference>
<comment type="subcellular location">
    <subcellularLocation>
        <location evidence="1">Plastid</location>
        <location evidence="1">Chloroplast</location>
    </subcellularLocation>
</comment>
<dbReference type="EMBL" id="SZYD01000015">
    <property type="protein sequence ID" value="KAD3640919.1"/>
    <property type="molecule type" value="Genomic_DNA"/>
</dbReference>
<comment type="caution">
    <text evidence="7">The sequence shown here is derived from an EMBL/GenBank/DDBJ whole genome shotgun (WGS) entry which is preliminary data.</text>
</comment>
<evidence type="ECO:0000256" key="3">
    <source>
        <dbReference type="ARBA" id="ARBA00021456"/>
    </source>
</evidence>
<feature type="region of interest" description="Disordered" evidence="6">
    <location>
        <begin position="529"/>
        <end position="564"/>
    </location>
</feature>
<sequence length="582" mass="62979">MNMNMSTCHIAPHQKTQIAFVITGLLDYSALAIGSLRLRVGCLIVQADGQLVRSSMDRTWTVVGVGGSPRVPLSGIPGEEDQVGPCEQLDALSPFNPLSEIRQKEGKSMDRPHHLHPVGTTRLPQGRLRHPGNQSGDLRGGGLPCGGCQRFESAYLQLVNLADTKLYDSTQFFRFGGSIYDLSFMDVDKIHPFSSTLGWHSLKMKGEVQTRKGLRWIPRHPETRKGVVSDEMLRGVENKHRSGDSRIGEAVECCTLDGESPVAESITSLRSDPSSMGHVESRVNQQGPPCKAKYSWVTDSEAVAWLREPTGAVAKASLHRAIVTAYGPEPGGEMPLEPRASWFSPKCVEAQQLTGHLGVKHCFGAGRESGTEEARLAERWLSVQGRKVTLFRVRRGRENASSQCSSTRRYGAEVTHAILPGKARTAFNKRVPVPETDTDHVWGLTPAQCRKVKEVGDLMTGEPATEAPVNGGRNYNGPKIAKFLVGPYEASLFPGIGFGPFLRSLGGRRRRPPSGGASQKVTEACKGFLGPDGDWPSSAKAEGSLTARPTRRAGTKVGLSDPTVPSGRAVAQRIKVTLGITG</sequence>
<proteinExistence type="inferred from homology"/>
<evidence type="ECO:0000313" key="8">
    <source>
        <dbReference type="Proteomes" id="UP000326396"/>
    </source>
</evidence>
<feature type="region of interest" description="Disordered" evidence="6">
    <location>
        <begin position="106"/>
        <end position="128"/>
    </location>
</feature>
<organism evidence="7 8">
    <name type="scientific">Mikania micrantha</name>
    <name type="common">bitter vine</name>
    <dbReference type="NCBI Taxonomy" id="192012"/>
    <lineage>
        <taxon>Eukaryota</taxon>
        <taxon>Viridiplantae</taxon>
        <taxon>Streptophyta</taxon>
        <taxon>Embryophyta</taxon>
        <taxon>Tracheophyta</taxon>
        <taxon>Spermatophyta</taxon>
        <taxon>Magnoliopsida</taxon>
        <taxon>eudicotyledons</taxon>
        <taxon>Gunneridae</taxon>
        <taxon>Pentapetalae</taxon>
        <taxon>asterids</taxon>
        <taxon>campanulids</taxon>
        <taxon>Asterales</taxon>
        <taxon>Asteraceae</taxon>
        <taxon>Asteroideae</taxon>
        <taxon>Heliantheae alliance</taxon>
        <taxon>Eupatorieae</taxon>
        <taxon>Mikania</taxon>
    </lineage>
</organism>
<evidence type="ECO:0000256" key="5">
    <source>
        <dbReference type="ARBA" id="ARBA00022640"/>
    </source>
</evidence>
<dbReference type="PANTHER" id="PTHR34890">
    <property type="entry name" value="ORF16-LACZ FUSION PROTEIN-RELATED"/>
    <property type="match status" value="1"/>
</dbReference>
<evidence type="ECO:0000256" key="2">
    <source>
        <dbReference type="ARBA" id="ARBA00007638"/>
    </source>
</evidence>
<gene>
    <name evidence="7" type="ORF">E3N88_30142</name>
</gene>
<name>A0A5N6MLP8_9ASTR</name>
<evidence type="ECO:0000256" key="6">
    <source>
        <dbReference type="SAM" id="MobiDB-lite"/>
    </source>
</evidence>
<accession>A0A5N6MLP8</accession>
<dbReference type="OrthoDB" id="1090902at2759"/>
<keyword evidence="5" id="KW-0934">Plastid</keyword>